<reference evidence="2" key="2">
    <citation type="submission" date="2022-01" db="EMBL/GenBank/DDBJ databases">
        <authorList>
            <person name="Yamashiro T."/>
            <person name="Shiraishi A."/>
            <person name="Satake H."/>
            <person name="Nakayama K."/>
        </authorList>
    </citation>
    <scope>NUCLEOTIDE SEQUENCE</scope>
</reference>
<keyword evidence="3" id="KW-1185">Reference proteome</keyword>
<organism evidence="2 3">
    <name type="scientific">Tanacetum coccineum</name>
    <dbReference type="NCBI Taxonomy" id="301880"/>
    <lineage>
        <taxon>Eukaryota</taxon>
        <taxon>Viridiplantae</taxon>
        <taxon>Streptophyta</taxon>
        <taxon>Embryophyta</taxon>
        <taxon>Tracheophyta</taxon>
        <taxon>Spermatophyta</taxon>
        <taxon>Magnoliopsida</taxon>
        <taxon>eudicotyledons</taxon>
        <taxon>Gunneridae</taxon>
        <taxon>Pentapetalae</taxon>
        <taxon>asterids</taxon>
        <taxon>campanulids</taxon>
        <taxon>Asterales</taxon>
        <taxon>Asteraceae</taxon>
        <taxon>Asteroideae</taxon>
        <taxon>Anthemideae</taxon>
        <taxon>Anthemidinae</taxon>
        <taxon>Tanacetum</taxon>
    </lineage>
</organism>
<reference evidence="2" key="1">
    <citation type="journal article" date="2022" name="Int. J. Mol. Sci.">
        <title>Draft Genome of Tanacetum Coccineum: Genomic Comparison of Closely Related Tanacetum-Family Plants.</title>
        <authorList>
            <person name="Yamashiro T."/>
            <person name="Shiraishi A."/>
            <person name="Nakayama K."/>
            <person name="Satake H."/>
        </authorList>
    </citation>
    <scope>NUCLEOTIDE SEQUENCE</scope>
</reference>
<name>A0ABQ5ETM8_9ASTR</name>
<evidence type="ECO:0000313" key="3">
    <source>
        <dbReference type="Proteomes" id="UP001151760"/>
    </source>
</evidence>
<accession>A0ABQ5ETM8</accession>
<dbReference type="Proteomes" id="UP001151760">
    <property type="component" value="Unassembled WGS sequence"/>
</dbReference>
<comment type="caution">
    <text evidence="2">The sequence shown here is derived from an EMBL/GenBank/DDBJ whole genome shotgun (WGS) entry which is preliminary data.</text>
</comment>
<protein>
    <submittedName>
        <fullName evidence="2">Uncharacterized protein</fullName>
    </submittedName>
</protein>
<feature type="compositionally biased region" description="Polar residues" evidence="1">
    <location>
        <begin position="36"/>
        <end position="64"/>
    </location>
</feature>
<evidence type="ECO:0000256" key="1">
    <source>
        <dbReference type="SAM" id="MobiDB-lite"/>
    </source>
</evidence>
<evidence type="ECO:0000313" key="2">
    <source>
        <dbReference type="EMBL" id="GJT54188.1"/>
    </source>
</evidence>
<proteinExistence type="predicted"/>
<sequence>MFESGSYISQPEHAALFDTLDVSMDRENREEFIEATNKSPWHTSDTKEAPSSSSKQKTVPQSEQPVDDVPIPDDVHISNSEDTDAAYLLKIKTRPDWLKPNNWANAISNAYKDTEENKLIQKTRDIDPSSNGIASRLGSQSSAKLIWKVQLSNQIDLVNPEGNRVVPDVSKPLPIGGPPGQVIIQSQYFFNKDLEYLVSGDKERSNALSISKLKAVYYLDFGLEELVPSLWINTILVQPMFFSVVSLKTFSRYDYTFLREIVLRRADYKEYKISIADFKNLHSNDFEDMYLLHLQGNLNHLSGADKLSNEAQPSWDATNFLFKEDYTIIHKPKVIIYRDRNNQKKMMRETEFNPGMEHRIRFEDDKRRSKELFEVIERRLKIRRFFRSLESFVNGRLRDVDYRLIQRTE</sequence>
<gene>
    <name evidence="2" type="ORF">Tco_0989242</name>
</gene>
<dbReference type="EMBL" id="BQNB010016651">
    <property type="protein sequence ID" value="GJT54188.1"/>
    <property type="molecule type" value="Genomic_DNA"/>
</dbReference>
<feature type="region of interest" description="Disordered" evidence="1">
    <location>
        <begin position="28"/>
        <end position="78"/>
    </location>
</feature>